<feature type="chain" id="PRO_5045999037" description="Alpha/beta hydrolase" evidence="1">
    <location>
        <begin position="23"/>
        <end position="118"/>
    </location>
</feature>
<comment type="caution">
    <text evidence="2">The sequence shown here is derived from an EMBL/GenBank/DDBJ whole genome shotgun (WGS) entry which is preliminary data.</text>
</comment>
<organism evidence="2 3">
    <name type="scientific">Variovorax ginsengisoli</name>
    <dbReference type="NCBI Taxonomy" id="363844"/>
    <lineage>
        <taxon>Bacteria</taxon>
        <taxon>Pseudomonadati</taxon>
        <taxon>Pseudomonadota</taxon>
        <taxon>Betaproteobacteria</taxon>
        <taxon>Burkholderiales</taxon>
        <taxon>Comamonadaceae</taxon>
        <taxon>Variovorax</taxon>
    </lineage>
</organism>
<proteinExistence type="predicted"/>
<reference evidence="2 3" key="1">
    <citation type="submission" date="2023-07" db="EMBL/GenBank/DDBJ databases">
        <title>Sorghum-associated microbial communities from plants grown in Nebraska, USA.</title>
        <authorList>
            <person name="Schachtman D."/>
        </authorList>
    </citation>
    <scope>NUCLEOTIDE SEQUENCE [LARGE SCALE GENOMIC DNA]</scope>
    <source>
        <strain evidence="2 3">DS1607</strain>
    </source>
</reference>
<evidence type="ECO:0000313" key="2">
    <source>
        <dbReference type="EMBL" id="MDP9899405.1"/>
    </source>
</evidence>
<evidence type="ECO:0008006" key="4">
    <source>
        <dbReference type="Google" id="ProtNLM"/>
    </source>
</evidence>
<name>A0ABT9S5B2_9BURK</name>
<accession>A0ABT9S5B2</accession>
<evidence type="ECO:0000256" key="1">
    <source>
        <dbReference type="SAM" id="SignalP"/>
    </source>
</evidence>
<dbReference type="RefSeq" id="WP_307689230.1">
    <property type="nucleotide sequence ID" value="NZ_JAUSRO010000005.1"/>
</dbReference>
<dbReference type="Proteomes" id="UP001226867">
    <property type="component" value="Unassembled WGS sequence"/>
</dbReference>
<protein>
    <recommendedName>
        <fullName evidence="4">Alpha/beta hydrolase</fullName>
    </recommendedName>
</protein>
<keyword evidence="3" id="KW-1185">Reference proteome</keyword>
<dbReference type="EMBL" id="JAUSRO010000005">
    <property type="protein sequence ID" value="MDP9899405.1"/>
    <property type="molecule type" value="Genomic_DNA"/>
</dbReference>
<keyword evidence="1" id="KW-0732">Signal</keyword>
<sequence length="118" mass="11995">MKTSNILAAAALTILAATGAQAETYDGVLTTQGALSRAEVSTQAVAAARAGDQYAEAANAGVQPVLAASTDRARVQAEAVATAHAPNQNLDRKAFVNSTVLPAYTNGTLKINTRQAAL</sequence>
<gene>
    <name evidence="2" type="ORF">J2W36_001656</name>
</gene>
<evidence type="ECO:0000313" key="3">
    <source>
        <dbReference type="Proteomes" id="UP001226867"/>
    </source>
</evidence>
<feature type="signal peptide" evidence="1">
    <location>
        <begin position="1"/>
        <end position="22"/>
    </location>
</feature>